<feature type="transmembrane region" description="Helical" evidence="2">
    <location>
        <begin position="12"/>
        <end position="34"/>
    </location>
</feature>
<dbReference type="RefSeq" id="WP_144852647.1">
    <property type="nucleotide sequence ID" value="NZ_VNJI01000044.1"/>
</dbReference>
<dbReference type="PANTHER" id="PTHR42709:SF8">
    <property type="entry name" value="UNDECAPRENYL PHOSPHATE TRANSPORTER A"/>
    <property type="match status" value="1"/>
</dbReference>
<feature type="transmembrane region" description="Helical" evidence="2">
    <location>
        <begin position="170"/>
        <end position="189"/>
    </location>
</feature>
<keyword evidence="2" id="KW-1133">Transmembrane helix</keyword>
<proteinExistence type="inferred from homology"/>
<dbReference type="PANTHER" id="PTHR42709">
    <property type="entry name" value="ALKALINE PHOSPHATASE LIKE PROTEIN"/>
    <property type="match status" value="1"/>
</dbReference>
<keyword evidence="2" id="KW-0812">Transmembrane</keyword>
<keyword evidence="5" id="KW-1185">Reference proteome</keyword>
<feature type="transmembrane region" description="Helical" evidence="2">
    <location>
        <begin position="132"/>
        <end position="150"/>
    </location>
</feature>
<evidence type="ECO:0000256" key="2">
    <source>
        <dbReference type="SAM" id="Phobius"/>
    </source>
</evidence>
<keyword evidence="2" id="KW-0472">Membrane</keyword>
<feature type="domain" description="VTT" evidence="3">
    <location>
        <begin position="26"/>
        <end position="152"/>
    </location>
</feature>
<feature type="transmembrane region" description="Helical" evidence="2">
    <location>
        <begin position="46"/>
        <end position="68"/>
    </location>
</feature>
<evidence type="ECO:0000313" key="4">
    <source>
        <dbReference type="EMBL" id="TVY07027.1"/>
    </source>
</evidence>
<dbReference type="EMBL" id="VNJI01000044">
    <property type="protein sequence ID" value="TVY07027.1"/>
    <property type="molecule type" value="Genomic_DNA"/>
</dbReference>
<accession>A0A559K4J8</accession>
<gene>
    <name evidence="4" type="ORF">FPZ49_26050</name>
</gene>
<dbReference type="InterPro" id="IPR032816">
    <property type="entry name" value="VTT_dom"/>
</dbReference>
<protein>
    <submittedName>
        <fullName evidence="4">DedA family protein</fullName>
    </submittedName>
</protein>
<dbReference type="Pfam" id="PF09335">
    <property type="entry name" value="VTT_dom"/>
    <property type="match status" value="1"/>
</dbReference>
<dbReference type="Proteomes" id="UP000317036">
    <property type="component" value="Unassembled WGS sequence"/>
</dbReference>
<evidence type="ECO:0000259" key="3">
    <source>
        <dbReference type="Pfam" id="PF09335"/>
    </source>
</evidence>
<organism evidence="4 5">
    <name type="scientific">Paenibacillus cremeus</name>
    <dbReference type="NCBI Taxonomy" id="2163881"/>
    <lineage>
        <taxon>Bacteria</taxon>
        <taxon>Bacillati</taxon>
        <taxon>Bacillota</taxon>
        <taxon>Bacilli</taxon>
        <taxon>Bacillales</taxon>
        <taxon>Paenibacillaceae</taxon>
        <taxon>Paenibacillus</taxon>
    </lineage>
</organism>
<reference evidence="4 5" key="1">
    <citation type="submission" date="2019-07" db="EMBL/GenBank/DDBJ databases">
        <authorList>
            <person name="Kim J."/>
        </authorList>
    </citation>
    <scope>NUCLEOTIDE SEQUENCE [LARGE SCALE GENOMIC DNA]</scope>
    <source>
        <strain evidence="4 5">JC52</strain>
    </source>
</reference>
<comment type="caution">
    <text evidence="4">The sequence shown here is derived from an EMBL/GenBank/DDBJ whole genome shotgun (WGS) entry which is preliminary data.</text>
</comment>
<evidence type="ECO:0000313" key="5">
    <source>
        <dbReference type="Proteomes" id="UP000317036"/>
    </source>
</evidence>
<sequence length="195" mass="21753">MVQQLLQSIVSLGYFGVILGLAIEVIPSEIVLAYTGFMVFEGHLGFWGAVAAGTIGGLVAQGIVYVIGRYGGRPFFMKYGKFIFIKQTHIHQADRWFDRYGSSVVFFARFIPIVRHAISIPAGITKMNIWKFSIYTLAATLPWSIIFIKIGTQLGANWDHVKNQSHTQLFVAVGFSGLLIVFMLHKLIANKKNRA</sequence>
<name>A0A559K4J8_9BACL</name>
<dbReference type="InterPro" id="IPR051311">
    <property type="entry name" value="DedA_domain"/>
</dbReference>
<evidence type="ECO:0000256" key="1">
    <source>
        <dbReference type="ARBA" id="ARBA00010792"/>
    </source>
</evidence>
<dbReference type="OrthoDB" id="9813426at2"/>
<dbReference type="GO" id="GO:0005886">
    <property type="term" value="C:plasma membrane"/>
    <property type="evidence" value="ECO:0007669"/>
    <property type="project" value="TreeGrafter"/>
</dbReference>
<comment type="similarity">
    <text evidence="1">Belongs to the DedA family.</text>
</comment>
<dbReference type="AlphaFoldDB" id="A0A559K4J8"/>